<keyword evidence="3" id="KW-0808">Transferase</keyword>
<dbReference type="GO" id="GO:0016757">
    <property type="term" value="F:glycosyltransferase activity"/>
    <property type="evidence" value="ECO:0007669"/>
    <property type="project" value="InterPro"/>
</dbReference>
<dbReference type="Proteomes" id="UP000029224">
    <property type="component" value="Unassembled WGS sequence"/>
</dbReference>
<dbReference type="CDD" id="cd03811">
    <property type="entry name" value="GT4_GT28_WabH-like"/>
    <property type="match status" value="1"/>
</dbReference>
<proteinExistence type="predicted"/>
<dbReference type="PANTHER" id="PTHR12526:SF630">
    <property type="entry name" value="GLYCOSYLTRANSFERASE"/>
    <property type="match status" value="1"/>
</dbReference>
<dbReference type="EMBL" id="BBMT01000018">
    <property type="protein sequence ID" value="GAL37555.1"/>
    <property type="molecule type" value="Genomic_DNA"/>
</dbReference>
<dbReference type="InterPro" id="IPR001296">
    <property type="entry name" value="Glyco_trans_1"/>
</dbReference>
<reference evidence="3 4" key="1">
    <citation type="submission" date="2014-09" db="EMBL/GenBank/DDBJ databases">
        <title>Vibrio maritimus JCM 19240. (C210) whole genome shotgun sequence.</title>
        <authorList>
            <person name="Sawabe T."/>
            <person name="Meirelles P."/>
            <person name="Nakanishi M."/>
            <person name="Sayaka M."/>
            <person name="Hattori M."/>
            <person name="Ohkuma M."/>
        </authorList>
    </citation>
    <scope>NUCLEOTIDE SEQUENCE [LARGE SCALE GENOMIC DNA]</scope>
    <source>
        <strain evidence="3 4">JCM 19240</strain>
    </source>
</reference>
<organism evidence="3 4">
    <name type="scientific">Vibrio maritimus</name>
    <dbReference type="NCBI Taxonomy" id="990268"/>
    <lineage>
        <taxon>Bacteria</taxon>
        <taxon>Pseudomonadati</taxon>
        <taxon>Pseudomonadota</taxon>
        <taxon>Gammaproteobacteria</taxon>
        <taxon>Vibrionales</taxon>
        <taxon>Vibrionaceae</taxon>
        <taxon>Vibrio</taxon>
    </lineage>
</organism>
<evidence type="ECO:0000259" key="2">
    <source>
        <dbReference type="Pfam" id="PF13439"/>
    </source>
</evidence>
<evidence type="ECO:0000313" key="3">
    <source>
        <dbReference type="EMBL" id="GAL37555.1"/>
    </source>
</evidence>
<evidence type="ECO:0000259" key="1">
    <source>
        <dbReference type="Pfam" id="PF00534"/>
    </source>
</evidence>
<dbReference type="PANTHER" id="PTHR12526">
    <property type="entry name" value="GLYCOSYLTRANSFERASE"/>
    <property type="match status" value="1"/>
</dbReference>
<gene>
    <name evidence="3" type="ORF">JCM19240_702</name>
</gene>
<name>A0A090TCA0_9VIBR</name>
<dbReference type="Pfam" id="PF13439">
    <property type="entry name" value="Glyco_transf_4"/>
    <property type="match status" value="1"/>
</dbReference>
<comment type="caution">
    <text evidence="3">The sequence shown here is derived from an EMBL/GenBank/DDBJ whole genome shotgun (WGS) entry which is preliminary data.</text>
</comment>
<accession>A0A090TCA0</accession>
<dbReference type="Gene3D" id="3.40.50.2000">
    <property type="entry name" value="Glycogen Phosphorylase B"/>
    <property type="match status" value="2"/>
</dbReference>
<reference evidence="3 4" key="2">
    <citation type="submission" date="2014-09" db="EMBL/GenBank/DDBJ databases">
        <authorList>
            <consortium name="NBRP consortium"/>
            <person name="Sawabe T."/>
            <person name="Meirelles P."/>
            <person name="Nakanishi M."/>
            <person name="Sayaka M."/>
            <person name="Hattori M."/>
            <person name="Ohkuma M."/>
        </authorList>
    </citation>
    <scope>NUCLEOTIDE SEQUENCE [LARGE SCALE GENOMIC DNA]</scope>
    <source>
        <strain evidence="3 4">JCM 19240</strain>
    </source>
</reference>
<protein>
    <submittedName>
        <fullName evidence="3">Glycosyl transferase group 1 family protein</fullName>
    </submittedName>
</protein>
<dbReference type="GO" id="GO:1901135">
    <property type="term" value="P:carbohydrate derivative metabolic process"/>
    <property type="evidence" value="ECO:0007669"/>
    <property type="project" value="UniProtKB-ARBA"/>
</dbReference>
<dbReference type="InterPro" id="IPR028098">
    <property type="entry name" value="Glyco_trans_4-like_N"/>
</dbReference>
<feature type="domain" description="Glycosyl transferase family 1" evidence="1">
    <location>
        <begin position="193"/>
        <end position="344"/>
    </location>
</feature>
<dbReference type="AlphaFoldDB" id="A0A090TCA0"/>
<dbReference type="Pfam" id="PF00534">
    <property type="entry name" value="Glycos_transf_1"/>
    <property type="match status" value="1"/>
</dbReference>
<dbReference type="OrthoDB" id="9792269at2"/>
<sequence>MKRKICIVMFSFFGRGVERSQVRMANYYSRNGDVVDVVCFQDTGVFRNELDQNLKIHCLKVNNSKKGIIGLIRYLWTHKPEYVLSAQDNINVLVLIARLFCPWRFKVSVSCRVSPILWARKPKLLSKNWLMKALVRIFYPIANQIVVLSSEMAQEYVTLFGLPSKSLSVIHNPVLDSSKSVSDFSFVDHPWFNDTKKKVVLGVGNLSWIKGFDTLIRALGNLKHRPDIVLIIVGEGSLLDELKQLAFNLGVNERVEFVGFKQNSMDYMRSSDLFVLSSISEGFGNVLVEAIGTGCPVVSTRCGGGAVEIMENGKLGYLVPISNEAHLSVAIEKTLDEEVDKEKLLESSKRFYIDHISEQYISNMS</sequence>
<keyword evidence="4" id="KW-1185">Reference proteome</keyword>
<dbReference type="SUPFAM" id="SSF53756">
    <property type="entry name" value="UDP-Glycosyltransferase/glycogen phosphorylase"/>
    <property type="match status" value="1"/>
</dbReference>
<feature type="domain" description="Glycosyltransferase subfamily 4-like N-terminal" evidence="2">
    <location>
        <begin position="15"/>
        <end position="174"/>
    </location>
</feature>
<evidence type="ECO:0000313" key="4">
    <source>
        <dbReference type="Proteomes" id="UP000029224"/>
    </source>
</evidence>